<organism evidence="1 2">
    <name type="scientific">Xanthomonas hortorum pv. vitians</name>
    <dbReference type="NCBI Taxonomy" id="83224"/>
    <lineage>
        <taxon>Bacteria</taxon>
        <taxon>Pseudomonadati</taxon>
        <taxon>Pseudomonadota</taxon>
        <taxon>Gammaproteobacteria</taxon>
        <taxon>Lysobacterales</taxon>
        <taxon>Lysobacteraceae</taxon>
        <taxon>Xanthomonas</taxon>
    </lineage>
</organism>
<evidence type="ECO:0000313" key="1">
    <source>
        <dbReference type="EMBL" id="CAD0363787.1"/>
    </source>
</evidence>
<keyword evidence="2" id="KW-1185">Reference proteome</keyword>
<sequence length="257" mass="28919">MAHVQTQPTLLTPRTALLCASERVGLMGTAAWCALHLSTQQPNPITPRPCLTEQLLQFLEQAGILIRCASPSGAPHRAIYEPIAWRYCGIDLPSKEIQAALDDALQLRLAEDDGIIRNALWRLLADGDSEAYLVHLLQRHRLDSGDVQTLLLAIRAEWAPYSVGRRRYLAWLSVRHAAVVLSQGHFGADAAYAALQTHLRRRGRWLAARQSQRDLADDEYSFVPDAHWRRPILLELFLTRIAPMGEKFWTLPPPQTS</sequence>
<protein>
    <submittedName>
        <fullName evidence="1">Uncharacterized protein</fullName>
    </submittedName>
</protein>
<dbReference type="AlphaFoldDB" id="A0A6V7FKX0"/>
<dbReference type="EMBL" id="LR828258">
    <property type="protein sequence ID" value="CAD0363787.1"/>
    <property type="molecule type" value="Genomic_DNA"/>
</dbReference>
<geneLocation type="plasmid" evidence="1 2">
    <name>CFBP498_p224</name>
</geneLocation>
<gene>
    <name evidence="1" type="ORF">CFBP498_49450</name>
</gene>
<keyword evidence="1" id="KW-0614">Plasmid</keyword>
<dbReference type="EMBL" id="LR828258">
    <property type="protein sequence ID" value="CAD0363785.1"/>
    <property type="molecule type" value="Genomic_DNA"/>
</dbReference>
<name>A0A6V7FKX0_9XANT</name>
<reference evidence="1 2" key="1">
    <citation type="submission" date="2020-07" db="EMBL/GenBank/DDBJ databases">
        <authorList>
            <person name="Pothier F. J."/>
        </authorList>
    </citation>
    <scope>NUCLEOTIDE SEQUENCE [LARGE SCALE GENOMIC DNA]</scope>
    <source>
        <strain evidence="1 2">CFBP 498</strain>
        <plasmid evidence="1 2">CFBP498_p224</plasmid>
    </source>
</reference>
<dbReference type="Proteomes" id="UP000515406">
    <property type="component" value="Plasmid CFBP498_p224"/>
</dbReference>
<accession>A0A6V7FKX0</accession>
<evidence type="ECO:0000313" key="2">
    <source>
        <dbReference type="Proteomes" id="UP000515406"/>
    </source>
</evidence>
<proteinExistence type="predicted"/>